<dbReference type="Pfam" id="PF00293">
    <property type="entry name" value="NUDIX"/>
    <property type="match status" value="1"/>
</dbReference>
<feature type="short sequence motif" description="Nudix box" evidence="4">
    <location>
        <begin position="38"/>
        <end position="59"/>
    </location>
</feature>
<evidence type="ECO:0000256" key="3">
    <source>
        <dbReference type="ARBA" id="ARBA00022801"/>
    </source>
</evidence>
<dbReference type="PRINTS" id="PR00502">
    <property type="entry name" value="NUDIXFAMILY"/>
</dbReference>
<dbReference type="NCBIfam" id="NF001938">
    <property type="entry name" value="PRK00714.1-5"/>
    <property type="match status" value="1"/>
</dbReference>
<dbReference type="PANTHER" id="PTHR23114:SF17">
    <property type="entry name" value="M7GPPPN-MRNA HYDROLASE"/>
    <property type="match status" value="1"/>
</dbReference>
<keyword evidence="3 4" id="KW-0378">Hydrolase</keyword>
<evidence type="ECO:0000313" key="8">
    <source>
        <dbReference type="Proteomes" id="UP001523550"/>
    </source>
</evidence>
<feature type="domain" description="Nudix hydrolase" evidence="6">
    <location>
        <begin position="6"/>
        <end position="149"/>
    </location>
</feature>
<sequence>MIDRDGFRPNVGIILCNDVGRVFWARRINHTGWQFPQGGIQQGEKPHDALYRELEEEVGLRPEDVSELGRTRGWLRYRLPRRFIRRHQTPVCIGQKQIWFLLRLVASESRVDLQLSHHPEFDAWRWVDWWTPLEGVVFFKRRVYERALQELAPMAFPEGRAPAPPEGVKPLPRRARGGRGA</sequence>
<dbReference type="PANTHER" id="PTHR23114">
    <property type="entry name" value="M7GPPPN-MRNA HYDROLASE"/>
    <property type="match status" value="1"/>
</dbReference>
<dbReference type="GO" id="GO:0016787">
    <property type="term" value="F:hydrolase activity"/>
    <property type="evidence" value="ECO:0007669"/>
    <property type="project" value="UniProtKB-KW"/>
</dbReference>
<evidence type="ECO:0000256" key="1">
    <source>
        <dbReference type="ARBA" id="ARBA00001936"/>
    </source>
</evidence>
<dbReference type="InterPro" id="IPR020476">
    <property type="entry name" value="Nudix_hydrolase"/>
</dbReference>
<name>A0ABT1GAX2_9GAMM</name>
<dbReference type="PROSITE" id="PS51462">
    <property type="entry name" value="NUDIX"/>
    <property type="match status" value="1"/>
</dbReference>
<keyword evidence="8" id="KW-1185">Reference proteome</keyword>
<dbReference type="InterPro" id="IPR000086">
    <property type="entry name" value="NUDIX_hydrolase_dom"/>
</dbReference>
<comment type="similarity">
    <text evidence="4">Belongs to the Nudix hydrolase family. RppH subfamily.</text>
</comment>
<evidence type="ECO:0000256" key="5">
    <source>
        <dbReference type="SAM" id="MobiDB-lite"/>
    </source>
</evidence>
<dbReference type="NCBIfam" id="NF001937">
    <property type="entry name" value="PRK00714.1-4"/>
    <property type="match status" value="1"/>
</dbReference>
<dbReference type="HAMAP" id="MF_00298">
    <property type="entry name" value="Nudix_RppH"/>
    <property type="match status" value="1"/>
</dbReference>
<comment type="cofactor">
    <cofactor evidence="2">
        <name>Mg(2+)</name>
        <dbReference type="ChEBI" id="CHEBI:18420"/>
    </cofactor>
</comment>
<feature type="compositionally biased region" description="Basic residues" evidence="5">
    <location>
        <begin position="171"/>
        <end position="181"/>
    </location>
</feature>
<feature type="region of interest" description="Disordered" evidence="5">
    <location>
        <begin position="156"/>
        <end position="181"/>
    </location>
</feature>
<evidence type="ECO:0000259" key="6">
    <source>
        <dbReference type="PROSITE" id="PS51462"/>
    </source>
</evidence>
<dbReference type="InterPro" id="IPR020084">
    <property type="entry name" value="NUDIX_hydrolase_CS"/>
</dbReference>
<accession>A0ABT1GAX2</accession>
<dbReference type="InterPro" id="IPR022927">
    <property type="entry name" value="RppH"/>
</dbReference>
<reference evidence="7 8" key="1">
    <citation type="submission" date="2022-03" db="EMBL/GenBank/DDBJ databases">
        <title>Genomic Encyclopedia of Type Strains, Phase III (KMG-III): the genomes of soil and plant-associated and newly described type strains.</title>
        <authorList>
            <person name="Whitman W."/>
        </authorList>
    </citation>
    <scope>NUCLEOTIDE SEQUENCE [LARGE SCALE GENOMIC DNA]</scope>
    <source>
        <strain evidence="7 8">BSker1</strain>
    </source>
</reference>
<dbReference type="InterPro" id="IPR015797">
    <property type="entry name" value="NUDIX_hydrolase-like_dom_sf"/>
</dbReference>
<dbReference type="PROSITE" id="PS00893">
    <property type="entry name" value="NUDIX_BOX"/>
    <property type="match status" value="1"/>
</dbReference>
<dbReference type="Proteomes" id="UP001523550">
    <property type="component" value="Unassembled WGS sequence"/>
</dbReference>
<gene>
    <name evidence="4" type="primary">rppH</name>
    <name evidence="4" type="synonym">nudH</name>
    <name evidence="7" type="ORF">J2T60_002473</name>
</gene>
<protein>
    <recommendedName>
        <fullName evidence="4">RNA pyrophosphohydrolase</fullName>
        <ecNumber evidence="4">3.6.1.-</ecNumber>
    </recommendedName>
    <alternativeName>
        <fullName evidence="4">(Di)nucleoside polyphosphate hydrolase</fullName>
    </alternativeName>
</protein>
<organism evidence="7 8">
    <name type="scientific">Natronospira proteinivora</name>
    <dbReference type="NCBI Taxonomy" id="1807133"/>
    <lineage>
        <taxon>Bacteria</taxon>
        <taxon>Pseudomonadati</taxon>
        <taxon>Pseudomonadota</taxon>
        <taxon>Gammaproteobacteria</taxon>
        <taxon>Natronospirales</taxon>
        <taxon>Natronospiraceae</taxon>
        <taxon>Natronospira</taxon>
    </lineage>
</organism>
<dbReference type="EC" id="3.6.1.-" evidence="4"/>
<proteinExistence type="inferred from homology"/>
<comment type="caution">
    <text evidence="7">The sequence shown here is derived from an EMBL/GenBank/DDBJ whole genome shotgun (WGS) entry which is preliminary data.</text>
</comment>
<comment type="cofactor">
    <cofactor evidence="4">
        <name>a divalent metal cation</name>
        <dbReference type="ChEBI" id="CHEBI:60240"/>
    </cofactor>
</comment>
<dbReference type="SUPFAM" id="SSF55811">
    <property type="entry name" value="Nudix"/>
    <property type="match status" value="1"/>
</dbReference>
<comment type="cofactor">
    <cofactor evidence="1">
        <name>Mn(2+)</name>
        <dbReference type="ChEBI" id="CHEBI:29035"/>
    </cofactor>
</comment>
<evidence type="ECO:0000313" key="7">
    <source>
        <dbReference type="EMBL" id="MCP1728473.1"/>
    </source>
</evidence>
<comment type="function">
    <text evidence="4">Accelerates the degradation of transcripts by removing pyrophosphate from the 5'-end of triphosphorylated RNA, leading to a more labile monophosphorylated state that can stimulate subsequent ribonuclease cleavage.</text>
</comment>
<evidence type="ECO:0000256" key="2">
    <source>
        <dbReference type="ARBA" id="ARBA00001946"/>
    </source>
</evidence>
<dbReference type="CDD" id="cd03671">
    <property type="entry name" value="NUDIX_Ap4A_hydrolase_plant_like"/>
    <property type="match status" value="1"/>
</dbReference>
<dbReference type="RefSeq" id="WP_253450696.1">
    <property type="nucleotide sequence ID" value="NZ_JALJYF010000002.1"/>
</dbReference>
<dbReference type="Gene3D" id="3.90.79.10">
    <property type="entry name" value="Nucleoside Triphosphate Pyrophosphohydrolase"/>
    <property type="match status" value="1"/>
</dbReference>
<dbReference type="EMBL" id="JALJYF010000002">
    <property type="protein sequence ID" value="MCP1728473.1"/>
    <property type="molecule type" value="Genomic_DNA"/>
</dbReference>
<evidence type="ECO:0000256" key="4">
    <source>
        <dbReference type="HAMAP-Rule" id="MF_00298"/>
    </source>
</evidence>